<dbReference type="GO" id="GO:0019031">
    <property type="term" value="C:viral envelope"/>
    <property type="evidence" value="ECO:0007669"/>
    <property type="project" value="UniProtKB-KW"/>
</dbReference>
<keyword evidence="5 9" id="KW-1133">Transmembrane helix</keyword>
<evidence type="ECO:0000313" key="10">
    <source>
        <dbReference type="EMBL" id="AIT70655.1"/>
    </source>
</evidence>
<protein>
    <submittedName>
        <fullName evidence="10">Disulfide bond formation pathway protein</fullName>
    </submittedName>
</protein>
<evidence type="ECO:0000256" key="7">
    <source>
        <dbReference type="ARBA" id="ARBA00023157"/>
    </source>
</evidence>
<comment type="function">
    <text evidence="8">Component of the entry fusion complex (EFC), which consists of 11 proteins. During cell infection, this complex mediates entry of the virion core into the host cytoplasm by a two-step mechanism consisting of lipid mixing of the viral and cellular membranes and subsequent pore formation.</text>
</comment>
<dbReference type="Pfam" id="PF02442">
    <property type="entry name" value="L1R_F9L"/>
    <property type="match status" value="1"/>
</dbReference>
<evidence type="ECO:0000256" key="3">
    <source>
        <dbReference type="ARBA" id="ARBA00022879"/>
    </source>
</evidence>
<organism evidence="10 11">
    <name type="scientific">Cotia virus</name>
    <dbReference type="NCBI Taxonomy" id="39444"/>
    <lineage>
        <taxon>Viruses</taxon>
        <taxon>Varidnaviria</taxon>
        <taxon>Bamfordvirae</taxon>
        <taxon>Nucleocytoviricota</taxon>
        <taxon>Pokkesviricetes</taxon>
        <taxon>Chitovirales</taxon>
        <taxon>Poxviridae</taxon>
        <taxon>Chordopoxvirinae</taxon>
        <taxon>Oryzopoxvirus</taxon>
        <taxon>Oryzopoxvirus cotia</taxon>
    </lineage>
</organism>
<dbReference type="GO" id="GO:0055036">
    <property type="term" value="C:virion membrane"/>
    <property type="evidence" value="ECO:0007669"/>
    <property type="project" value="UniProtKB-SubCell"/>
</dbReference>
<keyword evidence="4" id="KW-0426">Late protein</keyword>
<comment type="subcellular location">
    <subcellularLocation>
        <location evidence="1">Virion membrane</location>
        <topology evidence="1">Single-pass membrane protein</topology>
    </subcellularLocation>
</comment>
<gene>
    <name evidence="10" type="primary">40</name>
</gene>
<evidence type="ECO:0000256" key="2">
    <source>
        <dbReference type="ARBA" id="ARBA00022692"/>
    </source>
</evidence>
<name>A0A097IVP6_9POXV</name>
<keyword evidence="7" id="KW-1015">Disulfide bond</keyword>
<dbReference type="Proteomes" id="UP000121784">
    <property type="component" value="Segment"/>
</dbReference>
<accession>A0A097IVP6</accession>
<evidence type="ECO:0000256" key="4">
    <source>
        <dbReference type="ARBA" id="ARBA00022921"/>
    </source>
</evidence>
<dbReference type="InterPro" id="IPR003472">
    <property type="entry name" value="Virion_mem_poxvirus_L1"/>
</dbReference>
<dbReference type="EMBL" id="KM595078">
    <property type="protein sequence ID" value="AIT70655.1"/>
    <property type="molecule type" value="Genomic_DNA"/>
</dbReference>
<feature type="transmembrane region" description="Helical" evidence="9">
    <location>
        <begin position="179"/>
        <end position="200"/>
    </location>
</feature>
<evidence type="ECO:0000313" key="11">
    <source>
        <dbReference type="Proteomes" id="UP000121784"/>
    </source>
</evidence>
<reference evidence="10 11" key="1">
    <citation type="submission" date="2014-09" db="EMBL/GenBank/DDBJ databases">
        <title>Complete Genome Sequence of the Embu Virus Strain SPAn 880.</title>
        <authorList>
            <person name="Ibrahim M.S."/>
            <person name="Antwerpen M.H."/>
            <person name="Georgi E."/>
            <person name="Vette P."/>
            <person name="Zoeller G."/>
            <person name="Meyer H."/>
        </authorList>
    </citation>
    <scope>NUCLEOTIDE SEQUENCE [LARGE SCALE GENOMIC DNA]</scope>
    <source>
        <strain evidence="10">SPAn880</strain>
    </source>
</reference>
<evidence type="ECO:0000256" key="6">
    <source>
        <dbReference type="ARBA" id="ARBA00023136"/>
    </source>
</evidence>
<evidence type="ECO:0000256" key="8">
    <source>
        <dbReference type="ARBA" id="ARBA00034668"/>
    </source>
</evidence>
<evidence type="ECO:0000256" key="9">
    <source>
        <dbReference type="SAM" id="Phobius"/>
    </source>
</evidence>
<evidence type="ECO:0000256" key="1">
    <source>
        <dbReference type="ARBA" id="ARBA00004381"/>
    </source>
</evidence>
<keyword evidence="2 9" id="KW-0812">Transmembrane</keyword>
<keyword evidence="6 9" id="KW-0472">Membrane</keyword>
<proteinExistence type="predicted"/>
<keyword evidence="3" id="KW-0261">Viral envelope protein</keyword>
<evidence type="ECO:0000256" key="5">
    <source>
        <dbReference type="ARBA" id="ARBA00022989"/>
    </source>
</evidence>
<sequence>MEKKMQINTLYNLFIDMYLKNLSLYSIPVNTTCAIHIGEVSGILQRCKINIVNICISNKKLNFMLLVRTFNDIVSTLPEKDKIELADEIGIDLNNNNDHNYISNLERKCTASADIENIIDIQKFNIGYCIAPEGKTIQIQVVNSGTAEANCAIQTIMNSMNKRYIPDNVINNKLKMPKIIWIIIITSICMIVFVIGICLLRRKINFRYRYGNFLYV</sequence>
<keyword evidence="3" id="KW-0946">Virion</keyword>